<dbReference type="SUPFAM" id="SSF55298">
    <property type="entry name" value="YjgF-like"/>
    <property type="match status" value="1"/>
</dbReference>
<name>A0ABN1PYU5_9PSEU</name>
<protein>
    <submittedName>
        <fullName evidence="1">Pyrimidine utilization protein C</fullName>
    </submittedName>
</protein>
<sequence length="136" mass="13697">MSGEAVGAMPLSVDALSMPAPLTSAFVVPAGARLVVVSGLTAKDGDGKPVAPGDAEAQADHILGAIDGLLKAAGGSIDDVIKISVFISDRAHAAAVGRARARWFSRAPYPASTMVIAQLMSDDSLVEFEALAALPG</sequence>
<dbReference type="PANTHER" id="PTHR43857:SF1">
    <property type="entry name" value="YJGH FAMILY PROTEIN"/>
    <property type="match status" value="1"/>
</dbReference>
<dbReference type="PANTHER" id="PTHR43857">
    <property type="entry name" value="BLR7761 PROTEIN"/>
    <property type="match status" value="1"/>
</dbReference>
<reference evidence="1 2" key="1">
    <citation type="journal article" date="2019" name="Int. J. Syst. Evol. Microbiol.">
        <title>The Global Catalogue of Microorganisms (GCM) 10K type strain sequencing project: providing services to taxonomists for standard genome sequencing and annotation.</title>
        <authorList>
            <consortium name="The Broad Institute Genomics Platform"/>
            <consortium name="The Broad Institute Genome Sequencing Center for Infectious Disease"/>
            <person name="Wu L."/>
            <person name="Ma J."/>
        </authorList>
    </citation>
    <scope>NUCLEOTIDE SEQUENCE [LARGE SCALE GENOMIC DNA]</scope>
    <source>
        <strain evidence="1 2">JCM 11117</strain>
    </source>
</reference>
<dbReference type="InterPro" id="IPR035959">
    <property type="entry name" value="RutC-like_sf"/>
</dbReference>
<gene>
    <name evidence="1" type="primary">rutC</name>
    <name evidence="1" type="ORF">GCM10009559_26340</name>
</gene>
<dbReference type="CDD" id="cd00448">
    <property type="entry name" value="YjgF_YER057c_UK114_family"/>
    <property type="match status" value="1"/>
</dbReference>
<dbReference type="InterPro" id="IPR006175">
    <property type="entry name" value="YjgF/YER057c/UK114"/>
</dbReference>
<dbReference type="Pfam" id="PF01042">
    <property type="entry name" value="Ribonuc_L-PSP"/>
    <property type="match status" value="1"/>
</dbReference>
<proteinExistence type="predicted"/>
<comment type="caution">
    <text evidence="1">The sequence shown here is derived from an EMBL/GenBank/DDBJ whole genome shotgun (WGS) entry which is preliminary data.</text>
</comment>
<evidence type="ECO:0000313" key="1">
    <source>
        <dbReference type="EMBL" id="GAA0935104.1"/>
    </source>
</evidence>
<dbReference type="Proteomes" id="UP001499967">
    <property type="component" value="Unassembled WGS sequence"/>
</dbReference>
<dbReference type="RefSeq" id="WP_343941627.1">
    <property type="nucleotide sequence ID" value="NZ_BAAAHP010000075.1"/>
</dbReference>
<dbReference type="EMBL" id="BAAAHP010000075">
    <property type="protein sequence ID" value="GAA0935104.1"/>
    <property type="molecule type" value="Genomic_DNA"/>
</dbReference>
<accession>A0ABN1PYU5</accession>
<dbReference type="Gene3D" id="3.30.1330.40">
    <property type="entry name" value="RutC-like"/>
    <property type="match status" value="1"/>
</dbReference>
<organism evidence="1 2">
    <name type="scientific">Pseudonocardia zijingensis</name>
    <dbReference type="NCBI Taxonomy" id="153376"/>
    <lineage>
        <taxon>Bacteria</taxon>
        <taxon>Bacillati</taxon>
        <taxon>Actinomycetota</taxon>
        <taxon>Actinomycetes</taxon>
        <taxon>Pseudonocardiales</taxon>
        <taxon>Pseudonocardiaceae</taxon>
        <taxon>Pseudonocardia</taxon>
    </lineage>
</organism>
<evidence type="ECO:0000313" key="2">
    <source>
        <dbReference type="Proteomes" id="UP001499967"/>
    </source>
</evidence>
<keyword evidence="2" id="KW-1185">Reference proteome</keyword>